<protein>
    <submittedName>
        <fullName evidence="1">Uncharacterized protein</fullName>
    </submittedName>
</protein>
<proteinExistence type="predicted"/>
<dbReference type="RefSeq" id="WP_054572417.1">
    <property type="nucleotide sequence ID" value="NZ_LKKS01000045.1"/>
</dbReference>
<dbReference type="Proteomes" id="UP000050437">
    <property type="component" value="Unassembled WGS sequence"/>
</dbReference>
<dbReference type="EMBL" id="LKKS01000045">
    <property type="protein sequence ID" value="KPM67109.1"/>
    <property type="molecule type" value="Genomic_DNA"/>
</dbReference>
<comment type="caution">
    <text evidence="1">The sequence shown here is derived from an EMBL/GenBank/DDBJ whole genome shotgun (WGS) entry which is preliminary data.</text>
</comment>
<accession>A0A0P7CHS2</accession>
<gene>
    <name evidence="1" type="ORF">HB13667_07765</name>
</gene>
<organism evidence="1 2">
    <name type="scientific">Pseudomonas putida</name>
    <name type="common">Arthrobacter siderocapsulatus</name>
    <dbReference type="NCBI Taxonomy" id="303"/>
    <lineage>
        <taxon>Bacteria</taxon>
        <taxon>Pseudomonadati</taxon>
        <taxon>Pseudomonadota</taxon>
        <taxon>Gammaproteobacteria</taxon>
        <taxon>Pseudomonadales</taxon>
        <taxon>Pseudomonadaceae</taxon>
        <taxon>Pseudomonas</taxon>
    </lineage>
</organism>
<dbReference type="AlphaFoldDB" id="A0A0P7CHS2"/>
<sequence length="90" mass="10193">MQINQQKTVQVDVTELRLHIKVRDGFAAGIQDAQGDEVGSYEGYVPDFFPGEHYGDYLMLNIDLETGQFKNWKKPDAADIEKMLAQGEDD</sequence>
<evidence type="ECO:0000313" key="1">
    <source>
        <dbReference type="EMBL" id="KPM67109.1"/>
    </source>
</evidence>
<evidence type="ECO:0000313" key="2">
    <source>
        <dbReference type="Proteomes" id="UP000050437"/>
    </source>
</evidence>
<reference evidence="1 2" key="1">
    <citation type="submission" date="2015-10" db="EMBL/GenBank/DDBJ databases">
        <title>Pseudomonas putida clinical strains.</title>
        <authorList>
            <person name="Molina L."/>
            <person name="Udaondo Z."/>
        </authorList>
    </citation>
    <scope>NUCLEOTIDE SEQUENCE [LARGE SCALE GENOMIC DNA]</scope>
    <source>
        <strain evidence="1 2">HB13667</strain>
    </source>
</reference>
<name>A0A0P7CHS2_PSEPU</name>